<accession>A0ABR4K3E7</accession>
<proteinExistence type="predicted"/>
<evidence type="ECO:0000313" key="1">
    <source>
        <dbReference type="EMBL" id="KAL2846843.1"/>
    </source>
</evidence>
<dbReference type="EMBL" id="JBFXLR010000031">
    <property type="protein sequence ID" value="KAL2846843.1"/>
    <property type="molecule type" value="Genomic_DNA"/>
</dbReference>
<organism evidence="1 2">
    <name type="scientific">Aspergillus pseudodeflectus</name>
    <dbReference type="NCBI Taxonomy" id="176178"/>
    <lineage>
        <taxon>Eukaryota</taxon>
        <taxon>Fungi</taxon>
        <taxon>Dikarya</taxon>
        <taxon>Ascomycota</taxon>
        <taxon>Pezizomycotina</taxon>
        <taxon>Eurotiomycetes</taxon>
        <taxon>Eurotiomycetidae</taxon>
        <taxon>Eurotiales</taxon>
        <taxon>Aspergillaceae</taxon>
        <taxon>Aspergillus</taxon>
        <taxon>Aspergillus subgen. Nidulantes</taxon>
    </lineage>
</organism>
<sequence>MYKPFREGLVDLERFSSPVDVVIAAAKLFSPSQIWDAPRVFDDGSRNGVAQPSLLEDRYQKELYRCLTLVWPGVLISPEFIIPPRKSSTSAHQGTVDFYLNLAPKREGWTIEFLRDSDRVEAHLERFVANGRYEAITRDSIKETRIVVNFTFKQVTLARPGWQNRLYYVVFGNRHETVNILNADLSHKFSRGLIENHAETVFLRPAWCRR</sequence>
<gene>
    <name evidence="1" type="ORF">BJX68DRAFT_123081</name>
</gene>
<keyword evidence="2" id="KW-1185">Reference proteome</keyword>
<dbReference type="Proteomes" id="UP001610444">
    <property type="component" value="Unassembled WGS sequence"/>
</dbReference>
<dbReference type="RefSeq" id="XP_070897427.1">
    <property type="nucleotide sequence ID" value="XM_071036159.1"/>
</dbReference>
<name>A0ABR4K3E7_9EURO</name>
<evidence type="ECO:0000313" key="2">
    <source>
        <dbReference type="Proteomes" id="UP001610444"/>
    </source>
</evidence>
<dbReference type="GeneID" id="98151323"/>
<protein>
    <submittedName>
        <fullName evidence="1">Uncharacterized protein</fullName>
    </submittedName>
</protein>
<reference evidence="1 2" key="1">
    <citation type="submission" date="2024-07" db="EMBL/GenBank/DDBJ databases">
        <title>Section-level genome sequencing and comparative genomics of Aspergillus sections Usti and Cavernicolus.</title>
        <authorList>
            <consortium name="Lawrence Berkeley National Laboratory"/>
            <person name="Nybo J.L."/>
            <person name="Vesth T.C."/>
            <person name="Theobald S."/>
            <person name="Frisvad J.C."/>
            <person name="Larsen T.O."/>
            <person name="Kjaerboelling I."/>
            <person name="Rothschild-Mancinelli K."/>
            <person name="Lyhne E.K."/>
            <person name="Kogle M.E."/>
            <person name="Barry K."/>
            <person name="Clum A."/>
            <person name="Na H."/>
            <person name="Ledsgaard L."/>
            <person name="Lin J."/>
            <person name="Lipzen A."/>
            <person name="Kuo A."/>
            <person name="Riley R."/>
            <person name="Mondo S."/>
            <person name="LaButti K."/>
            <person name="Haridas S."/>
            <person name="Pangalinan J."/>
            <person name="Salamov A.A."/>
            <person name="Simmons B.A."/>
            <person name="Magnuson J.K."/>
            <person name="Chen J."/>
            <person name="Drula E."/>
            <person name="Henrissat B."/>
            <person name="Wiebenga A."/>
            <person name="Lubbers R.J."/>
            <person name="Gomes A.C."/>
            <person name="Macurrencykelacurrency M.R."/>
            <person name="Stajich J."/>
            <person name="Grigoriev I.V."/>
            <person name="Mortensen U.H."/>
            <person name="De vries R.P."/>
            <person name="Baker S.E."/>
            <person name="Andersen M.R."/>
        </authorList>
    </citation>
    <scope>NUCLEOTIDE SEQUENCE [LARGE SCALE GENOMIC DNA]</scope>
    <source>
        <strain evidence="1 2">CBS 756.74</strain>
    </source>
</reference>
<comment type="caution">
    <text evidence="1">The sequence shown here is derived from an EMBL/GenBank/DDBJ whole genome shotgun (WGS) entry which is preliminary data.</text>
</comment>